<protein>
    <recommendedName>
        <fullName evidence="3">histidine kinase</fullName>
        <ecNumber evidence="3">2.7.13.3</ecNumber>
    </recommendedName>
</protein>
<evidence type="ECO:0000256" key="2">
    <source>
        <dbReference type="ARBA" id="ARBA00004370"/>
    </source>
</evidence>
<dbReference type="CDD" id="cd00075">
    <property type="entry name" value="HATPase"/>
    <property type="match status" value="1"/>
</dbReference>
<dbReference type="GO" id="GO:0005886">
    <property type="term" value="C:plasma membrane"/>
    <property type="evidence" value="ECO:0007669"/>
    <property type="project" value="TreeGrafter"/>
</dbReference>
<dbReference type="GO" id="GO:0000155">
    <property type="term" value="F:phosphorelay sensor kinase activity"/>
    <property type="evidence" value="ECO:0007669"/>
    <property type="project" value="TreeGrafter"/>
</dbReference>
<sequence length="93" mass="9956">MRSNLPPLAGPSAFHLTSSSGKAEIHIVDSGTGISDDEQMHIFERFYKADKSRNRTMGGSGLGLSIVKKIIDMHHGTITVTSQLGQGTTFIVA</sequence>
<evidence type="ECO:0000259" key="10">
    <source>
        <dbReference type="PROSITE" id="PS50109"/>
    </source>
</evidence>
<evidence type="ECO:0000256" key="1">
    <source>
        <dbReference type="ARBA" id="ARBA00000085"/>
    </source>
</evidence>
<keyword evidence="4" id="KW-0597">Phosphoprotein</keyword>
<dbReference type="InterPro" id="IPR003594">
    <property type="entry name" value="HATPase_dom"/>
</dbReference>
<evidence type="ECO:0000256" key="6">
    <source>
        <dbReference type="ARBA" id="ARBA00022741"/>
    </source>
</evidence>
<comment type="subcellular location">
    <subcellularLocation>
        <location evidence="2">Membrane</location>
    </subcellularLocation>
</comment>
<dbReference type="SMART" id="SM00387">
    <property type="entry name" value="HATPase_c"/>
    <property type="match status" value="1"/>
</dbReference>
<evidence type="ECO:0000256" key="4">
    <source>
        <dbReference type="ARBA" id="ARBA00022553"/>
    </source>
</evidence>
<dbReference type="OrthoDB" id="9813151at2"/>
<dbReference type="InterPro" id="IPR050351">
    <property type="entry name" value="BphY/WalK/GraS-like"/>
</dbReference>
<proteinExistence type="predicted"/>
<dbReference type="EC" id="2.7.13.3" evidence="3"/>
<dbReference type="GO" id="GO:0016036">
    <property type="term" value="P:cellular response to phosphate starvation"/>
    <property type="evidence" value="ECO:0007669"/>
    <property type="project" value="TreeGrafter"/>
</dbReference>
<evidence type="ECO:0000313" key="12">
    <source>
        <dbReference type="Proteomes" id="UP000317036"/>
    </source>
</evidence>
<evidence type="ECO:0000256" key="7">
    <source>
        <dbReference type="ARBA" id="ARBA00022777"/>
    </source>
</evidence>
<keyword evidence="6" id="KW-0547">Nucleotide-binding</keyword>
<dbReference type="Pfam" id="PF02518">
    <property type="entry name" value="HATPase_c"/>
    <property type="match status" value="1"/>
</dbReference>
<keyword evidence="5" id="KW-0808">Transferase</keyword>
<evidence type="ECO:0000256" key="9">
    <source>
        <dbReference type="ARBA" id="ARBA00023012"/>
    </source>
</evidence>
<accession>A0A559K6E2</accession>
<dbReference type="Gene3D" id="3.30.565.10">
    <property type="entry name" value="Histidine kinase-like ATPase, C-terminal domain"/>
    <property type="match status" value="1"/>
</dbReference>
<dbReference type="AlphaFoldDB" id="A0A559K6E2"/>
<evidence type="ECO:0000256" key="8">
    <source>
        <dbReference type="ARBA" id="ARBA00022840"/>
    </source>
</evidence>
<feature type="domain" description="Histidine kinase" evidence="10">
    <location>
        <begin position="1"/>
        <end position="93"/>
    </location>
</feature>
<dbReference type="Proteomes" id="UP000317036">
    <property type="component" value="Unassembled WGS sequence"/>
</dbReference>
<comment type="caution">
    <text evidence="11">The sequence shown here is derived from an EMBL/GenBank/DDBJ whole genome shotgun (WGS) entry which is preliminary data.</text>
</comment>
<dbReference type="GO" id="GO:0005524">
    <property type="term" value="F:ATP binding"/>
    <property type="evidence" value="ECO:0007669"/>
    <property type="project" value="UniProtKB-KW"/>
</dbReference>
<dbReference type="PANTHER" id="PTHR45453">
    <property type="entry name" value="PHOSPHATE REGULON SENSOR PROTEIN PHOR"/>
    <property type="match status" value="1"/>
</dbReference>
<keyword evidence="9" id="KW-0902">Two-component regulatory system</keyword>
<comment type="catalytic activity">
    <reaction evidence="1">
        <text>ATP + protein L-histidine = ADP + protein N-phospho-L-histidine.</text>
        <dbReference type="EC" id="2.7.13.3"/>
    </reaction>
</comment>
<keyword evidence="8" id="KW-0067">ATP-binding</keyword>
<reference evidence="11 12" key="1">
    <citation type="submission" date="2019-07" db="EMBL/GenBank/DDBJ databases">
        <authorList>
            <person name="Kim J."/>
        </authorList>
    </citation>
    <scope>NUCLEOTIDE SEQUENCE [LARGE SCALE GENOMIC DNA]</scope>
    <source>
        <strain evidence="11 12">JC52</strain>
    </source>
</reference>
<dbReference type="PANTHER" id="PTHR45453:SF1">
    <property type="entry name" value="PHOSPHATE REGULON SENSOR PROTEIN PHOR"/>
    <property type="match status" value="1"/>
</dbReference>
<dbReference type="InterPro" id="IPR005467">
    <property type="entry name" value="His_kinase_dom"/>
</dbReference>
<dbReference type="PRINTS" id="PR00344">
    <property type="entry name" value="BCTRLSENSOR"/>
</dbReference>
<dbReference type="SUPFAM" id="SSF55874">
    <property type="entry name" value="ATPase domain of HSP90 chaperone/DNA topoisomerase II/histidine kinase"/>
    <property type="match status" value="1"/>
</dbReference>
<dbReference type="InterPro" id="IPR036890">
    <property type="entry name" value="HATPase_C_sf"/>
</dbReference>
<organism evidence="11 12">
    <name type="scientific">Paenibacillus cremeus</name>
    <dbReference type="NCBI Taxonomy" id="2163881"/>
    <lineage>
        <taxon>Bacteria</taxon>
        <taxon>Bacillati</taxon>
        <taxon>Bacillota</taxon>
        <taxon>Bacilli</taxon>
        <taxon>Bacillales</taxon>
        <taxon>Paenibacillaceae</taxon>
        <taxon>Paenibacillus</taxon>
    </lineage>
</organism>
<dbReference type="RefSeq" id="WP_144851286.1">
    <property type="nucleotide sequence ID" value="NZ_VNJI01000033.1"/>
</dbReference>
<evidence type="ECO:0000256" key="5">
    <source>
        <dbReference type="ARBA" id="ARBA00022679"/>
    </source>
</evidence>
<name>A0A559K6E2_9BACL</name>
<dbReference type="GO" id="GO:0004721">
    <property type="term" value="F:phosphoprotein phosphatase activity"/>
    <property type="evidence" value="ECO:0007669"/>
    <property type="project" value="TreeGrafter"/>
</dbReference>
<keyword evidence="12" id="KW-1185">Reference proteome</keyword>
<gene>
    <name evidence="11" type="ORF">FPZ49_22680</name>
</gene>
<dbReference type="InterPro" id="IPR004358">
    <property type="entry name" value="Sig_transdc_His_kin-like_C"/>
</dbReference>
<evidence type="ECO:0000256" key="3">
    <source>
        <dbReference type="ARBA" id="ARBA00012438"/>
    </source>
</evidence>
<dbReference type="EMBL" id="VNJI01000033">
    <property type="protein sequence ID" value="TVY07689.1"/>
    <property type="molecule type" value="Genomic_DNA"/>
</dbReference>
<dbReference type="PROSITE" id="PS50109">
    <property type="entry name" value="HIS_KIN"/>
    <property type="match status" value="1"/>
</dbReference>
<keyword evidence="7 11" id="KW-0418">Kinase</keyword>
<evidence type="ECO:0000313" key="11">
    <source>
        <dbReference type="EMBL" id="TVY07689.1"/>
    </source>
</evidence>